<dbReference type="Proteomes" id="UP000075714">
    <property type="component" value="Unassembled WGS sequence"/>
</dbReference>
<evidence type="ECO:0000313" key="3">
    <source>
        <dbReference type="Proteomes" id="UP000075714"/>
    </source>
</evidence>
<keyword evidence="1" id="KW-1133">Transmembrane helix</keyword>
<organism evidence="2 3">
    <name type="scientific">Gonium pectorale</name>
    <name type="common">Green alga</name>
    <dbReference type="NCBI Taxonomy" id="33097"/>
    <lineage>
        <taxon>Eukaryota</taxon>
        <taxon>Viridiplantae</taxon>
        <taxon>Chlorophyta</taxon>
        <taxon>core chlorophytes</taxon>
        <taxon>Chlorophyceae</taxon>
        <taxon>CS clade</taxon>
        <taxon>Chlamydomonadales</taxon>
        <taxon>Volvocaceae</taxon>
        <taxon>Gonium</taxon>
    </lineage>
</organism>
<proteinExistence type="predicted"/>
<keyword evidence="1" id="KW-0472">Membrane</keyword>
<dbReference type="EMBL" id="LSYV01000018">
    <property type="protein sequence ID" value="KXZ50335.1"/>
    <property type="molecule type" value="Genomic_DNA"/>
</dbReference>
<sequence length="95" mass="10292">MAFNPLVAIFMPLLYLLLSTFVMLQFSVVLSLVGVAGVKVRSIGQLAAIEPVITTLVDYLTRVFGPLHKFTPQPTHILLMAVVVALVANGSGRRK</sequence>
<evidence type="ECO:0000256" key="1">
    <source>
        <dbReference type="SAM" id="Phobius"/>
    </source>
</evidence>
<keyword evidence="1" id="KW-0812">Transmembrane</keyword>
<keyword evidence="3" id="KW-1185">Reference proteome</keyword>
<name>A0A150GKT0_GONPE</name>
<evidence type="ECO:0000313" key="2">
    <source>
        <dbReference type="EMBL" id="KXZ50335.1"/>
    </source>
</evidence>
<dbReference type="AlphaFoldDB" id="A0A150GKT0"/>
<feature type="transmembrane region" description="Helical" evidence="1">
    <location>
        <begin position="73"/>
        <end position="92"/>
    </location>
</feature>
<gene>
    <name evidence="2" type="ORF">GPECTOR_17g976</name>
</gene>
<accession>A0A150GKT0</accession>
<dbReference type="OrthoDB" id="528491at2759"/>
<feature type="transmembrane region" description="Helical" evidence="1">
    <location>
        <begin position="6"/>
        <end position="36"/>
    </location>
</feature>
<protein>
    <submittedName>
        <fullName evidence="2">Uncharacterized protein</fullName>
    </submittedName>
</protein>
<comment type="caution">
    <text evidence="2">The sequence shown here is derived from an EMBL/GenBank/DDBJ whole genome shotgun (WGS) entry which is preliminary data.</text>
</comment>
<reference evidence="3" key="1">
    <citation type="journal article" date="2016" name="Nat. Commun.">
        <title>The Gonium pectorale genome demonstrates co-option of cell cycle regulation during the evolution of multicellularity.</title>
        <authorList>
            <person name="Hanschen E.R."/>
            <person name="Marriage T.N."/>
            <person name="Ferris P.J."/>
            <person name="Hamaji T."/>
            <person name="Toyoda A."/>
            <person name="Fujiyama A."/>
            <person name="Neme R."/>
            <person name="Noguchi H."/>
            <person name="Minakuchi Y."/>
            <person name="Suzuki M."/>
            <person name="Kawai-Toyooka H."/>
            <person name="Smith D.R."/>
            <person name="Sparks H."/>
            <person name="Anderson J."/>
            <person name="Bakaric R."/>
            <person name="Luria V."/>
            <person name="Karger A."/>
            <person name="Kirschner M.W."/>
            <person name="Durand P.M."/>
            <person name="Michod R.E."/>
            <person name="Nozaki H."/>
            <person name="Olson B.J."/>
        </authorList>
    </citation>
    <scope>NUCLEOTIDE SEQUENCE [LARGE SCALE GENOMIC DNA]</scope>
    <source>
        <strain evidence="3">NIES-2863</strain>
    </source>
</reference>